<comment type="catalytic activity">
    <reaction evidence="1 11 14">
        <text>(2R)-3-phosphoglycerate + ATP = (2R)-3-phospho-glyceroyl phosphate + ADP</text>
        <dbReference type="Rhea" id="RHEA:14801"/>
        <dbReference type="ChEBI" id="CHEBI:30616"/>
        <dbReference type="ChEBI" id="CHEBI:57604"/>
        <dbReference type="ChEBI" id="CHEBI:58272"/>
        <dbReference type="ChEBI" id="CHEBI:456216"/>
        <dbReference type="EC" id="2.7.2.3"/>
    </reaction>
</comment>
<feature type="binding site" evidence="11">
    <location>
        <position position="36"/>
    </location>
    <ligand>
        <name>substrate</name>
    </ligand>
</feature>
<dbReference type="UniPathway" id="UPA00109">
    <property type="reaction ID" value="UER00185"/>
</dbReference>
<keyword evidence="16" id="KW-1185">Reference proteome</keyword>
<comment type="subcellular location">
    <subcellularLocation>
        <location evidence="2 11">Cytoplasm</location>
    </subcellularLocation>
</comment>
<evidence type="ECO:0000256" key="10">
    <source>
        <dbReference type="ARBA" id="ARBA00022840"/>
    </source>
</evidence>
<dbReference type="PIRSF" id="PIRSF000724">
    <property type="entry name" value="Pgk"/>
    <property type="match status" value="1"/>
</dbReference>
<evidence type="ECO:0000256" key="14">
    <source>
        <dbReference type="RuleBase" id="RU000532"/>
    </source>
</evidence>
<keyword evidence="6 11" id="KW-0963">Cytoplasm</keyword>
<comment type="subunit">
    <text evidence="4 11">Monomer.</text>
</comment>
<dbReference type="InterPro" id="IPR015824">
    <property type="entry name" value="Phosphoglycerate_kinase_N"/>
</dbReference>
<dbReference type="AlphaFoldDB" id="A0A317FHP9"/>
<evidence type="ECO:0000313" key="15">
    <source>
        <dbReference type="EMBL" id="PWS37459.1"/>
    </source>
</evidence>
<evidence type="ECO:0000256" key="13">
    <source>
        <dbReference type="PIRSR" id="PIRSR000724-2"/>
    </source>
</evidence>
<comment type="pathway">
    <text evidence="11">Carbohydrate degradation; glycolysis; pyruvate from D-glyceraldehyde 3-phosphate: step 2/5.</text>
</comment>
<feature type="binding site" evidence="12">
    <location>
        <position position="118"/>
    </location>
    <ligand>
        <name>(2R)-3-phosphoglycerate</name>
        <dbReference type="ChEBI" id="CHEBI:58272"/>
    </ligand>
</feature>
<dbReference type="EC" id="2.7.2.3" evidence="5 11"/>
<keyword evidence="8 11" id="KW-0547">Nucleotide-binding</keyword>
<evidence type="ECO:0000256" key="6">
    <source>
        <dbReference type="ARBA" id="ARBA00022490"/>
    </source>
</evidence>
<feature type="binding site" evidence="11">
    <location>
        <position position="151"/>
    </location>
    <ligand>
        <name>substrate</name>
    </ligand>
</feature>
<dbReference type="RefSeq" id="WP_109870567.1">
    <property type="nucleotide sequence ID" value="NZ_QGNA01000002.1"/>
</dbReference>
<evidence type="ECO:0000256" key="2">
    <source>
        <dbReference type="ARBA" id="ARBA00004496"/>
    </source>
</evidence>
<proteinExistence type="inferred from homology"/>
<dbReference type="Proteomes" id="UP000245765">
    <property type="component" value="Unassembled WGS sequence"/>
</dbReference>
<accession>A0A317FHP9</accession>
<dbReference type="InterPro" id="IPR036043">
    <property type="entry name" value="Phosphoglycerate_kinase_sf"/>
</dbReference>
<protein>
    <recommendedName>
        <fullName evidence="5 11">Phosphoglycerate kinase</fullName>
        <ecNumber evidence="5 11">2.7.2.3</ecNumber>
    </recommendedName>
</protein>
<evidence type="ECO:0000256" key="7">
    <source>
        <dbReference type="ARBA" id="ARBA00022679"/>
    </source>
</evidence>
<sequence length="397" mass="41585">MPFRTLDDLDASGKRVLLRADLNVPVRDGKITDRTRIERLLPTIRELADKGARVIVCSHFDRPKGKRVPEMSLKPMVEALSATLNRPVAWADDCIGPAADAAAAKLQDGEVLLLENTRFHAGEEKNDPAVAQGLAELADLYVNDAFSAAHRAHASTEGVAHLLPSYAGRLMEAELKALDAALGNPSRPVVAIVGGAKVSTKLELLGNLMKKVDVLVIGGAMANTFLAAQGHAVGKSLQEAEMHDTARQIMADAAATGCEILLPLDLVVASEFAPNAMTRTVAADRVPPDMMALDVGPDTVDAIEAKLRKASTLVWNGPLGAFETPPFDQATVAVAQSVASLTASSGLKSIAGGGDTVSALRHAGVLTRMTYVSTAGGAFLEWLEGKTLPGVAALEAA</sequence>
<dbReference type="PROSITE" id="PS00111">
    <property type="entry name" value="PGLYCERATE_KINASE"/>
    <property type="match status" value="1"/>
</dbReference>
<dbReference type="SUPFAM" id="SSF53748">
    <property type="entry name" value="Phosphoglycerate kinase"/>
    <property type="match status" value="1"/>
</dbReference>
<keyword evidence="11" id="KW-0324">Glycolysis</keyword>
<keyword evidence="9 11" id="KW-0418">Kinase</keyword>
<dbReference type="PRINTS" id="PR00477">
    <property type="entry name" value="PHGLYCKINASE"/>
</dbReference>
<evidence type="ECO:0000256" key="9">
    <source>
        <dbReference type="ARBA" id="ARBA00022777"/>
    </source>
</evidence>
<dbReference type="GO" id="GO:0004618">
    <property type="term" value="F:phosphoglycerate kinase activity"/>
    <property type="evidence" value="ECO:0007669"/>
    <property type="project" value="UniProtKB-UniRule"/>
</dbReference>
<feature type="binding site" evidence="11 13">
    <location>
        <position position="323"/>
    </location>
    <ligand>
        <name>ATP</name>
        <dbReference type="ChEBI" id="CHEBI:30616"/>
    </ligand>
</feature>
<evidence type="ECO:0000256" key="11">
    <source>
        <dbReference type="HAMAP-Rule" id="MF_00145"/>
    </source>
</evidence>
<dbReference type="FunFam" id="3.40.50.1260:FF:000002">
    <property type="entry name" value="Phosphoglycerate kinase"/>
    <property type="match status" value="1"/>
</dbReference>
<dbReference type="CDD" id="cd00318">
    <property type="entry name" value="Phosphoglycerate_kinase"/>
    <property type="match status" value="1"/>
</dbReference>
<dbReference type="PANTHER" id="PTHR11406:SF23">
    <property type="entry name" value="PHOSPHOGLYCERATE KINASE 1, CHLOROPLASTIC-RELATED"/>
    <property type="match status" value="1"/>
</dbReference>
<evidence type="ECO:0000256" key="12">
    <source>
        <dbReference type="PIRSR" id="PIRSR000724-1"/>
    </source>
</evidence>
<dbReference type="Pfam" id="PF00162">
    <property type="entry name" value="PGK"/>
    <property type="match status" value="1"/>
</dbReference>
<dbReference type="Gene3D" id="3.40.50.1260">
    <property type="entry name" value="Phosphoglycerate kinase, N-terminal domain"/>
    <property type="match status" value="2"/>
</dbReference>
<dbReference type="InterPro" id="IPR015911">
    <property type="entry name" value="Phosphoglycerate_kinase_CS"/>
</dbReference>
<dbReference type="GO" id="GO:0043531">
    <property type="term" value="F:ADP binding"/>
    <property type="evidence" value="ECO:0007669"/>
    <property type="project" value="TreeGrafter"/>
</dbReference>
<dbReference type="GO" id="GO:0005524">
    <property type="term" value="F:ATP binding"/>
    <property type="evidence" value="ECO:0007669"/>
    <property type="project" value="UniProtKB-KW"/>
</dbReference>
<dbReference type="GO" id="GO:0005829">
    <property type="term" value="C:cytosol"/>
    <property type="evidence" value="ECO:0007669"/>
    <property type="project" value="TreeGrafter"/>
</dbReference>
<comment type="caution">
    <text evidence="11">Lacks conserved residue(s) required for the propagation of feature annotation.</text>
</comment>
<feature type="binding site" evidence="11 12">
    <location>
        <begin position="59"/>
        <end position="62"/>
    </location>
    <ligand>
        <name>substrate</name>
    </ligand>
</feature>
<gene>
    <name evidence="11 15" type="primary">pgk</name>
    <name evidence="15" type="ORF">DFH01_11540</name>
</gene>
<dbReference type="GO" id="GO:0006096">
    <property type="term" value="P:glycolytic process"/>
    <property type="evidence" value="ECO:0007669"/>
    <property type="project" value="UniProtKB-UniRule"/>
</dbReference>
<dbReference type="PANTHER" id="PTHR11406">
    <property type="entry name" value="PHOSPHOGLYCERATE KINASE"/>
    <property type="match status" value="1"/>
</dbReference>
<keyword evidence="10 11" id="KW-0067">ATP-binding</keyword>
<dbReference type="HAMAP" id="MF_00145">
    <property type="entry name" value="Phosphoglyc_kinase"/>
    <property type="match status" value="1"/>
</dbReference>
<feature type="binding site" evidence="11">
    <location>
        <position position="118"/>
    </location>
    <ligand>
        <name>substrate</name>
    </ligand>
</feature>
<dbReference type="InterPro" id="IPR001576">
    <property type="entry name" value="Phosphoglycerate_kinase"/>
</dbReference>
<evidence type="ECO:0000313" key="16">
    <source>
        <dbReference type="Proteomes" id="UP000245765"/>
    </source>
</evidence>
<feature type="binding site" evidence="12">
    <location>
        <position position="36"/>
    </location>
    <ligand>
        <name>(2R)-3-phosphoglycerate</name>
        <dbReference type="ChEBI" id="CHEBI:58272"/>
    </ligand>
</feature>
<dbReference type="FunFam" id="3.40.50.1260:FF:000007">
    <property type="entry name" value="Phosphoglycerate kinase"/>
    <property type="match status" value="1"/>
</dbReference>
<feature type="binding site" evidence="12">
    <location>
        <position position="151"/>
    </location>
    <ligand>
        <name>(2R)-3-phosphoglycerate</name>
        <dbReference type="ChEBI" id="CHEBI:58272"/>
    </ligand>
</feature>
<evidence type="ECO:0000256" key="4">
    <source>
        <dbReference type="ARBA" id="ARBA00011245"/>
    </source>
</evidence>
<evidence type="ECO:0000256" key="1">
    <source>
        <dbReference type="ARBA" id="ARBA00000642"/>
    </source>
</evidence>
<feature type="binding site" evidence="11 13">
    <location>
        <position position="201"/>
    </location>
    <ligand>
        <name>ATP</name>
        <dbReference type="ChEBI" id="CHEBI:30616"/>
    </ligand>
</feature>
<name>A0A317FHP9_9PROT</name>
<dbReference type="OrthoDB" id="9808460at2"/>
<comment type="caution">
    <text evidence="15">The sequence shown here is derived from an EMBL/GenBank/DDBJ whole genome shotgun (WGS) entry which is preliminary data.</text>
</comment>
<comment type="similarity">
    <text evidence="3 11 14">Belongs to the phosphoglycerate kinase family.</text>
</comment>
<dbReference type="GO" id="GO:0006094">
    <property type="term" value="P:gluconeogenesis"/>
    <property type="evidence" value="ECO:0007669"/>
    <property type="project" value="TreeGrafter"/>
</dbReference>
<evidence type="ECO:0000256" key="5">
    <source>
        <dbReference type="ARBA" id="ARBA00013061"/>
    </source>
</evidence>
<keyword evidence="7 11" id="KW-0808">Transferase</keyword>
<feature type="binding site" evidence="11 13">
    <location>
        <begin position="353"/>
        <end position="356"/>
    </location>
    <ligand>
        <name>ATP</name>
        <dbReference type="ChEBI" id="CHEBI:30616"/>
    </ligand>
</feature>
<dbReference type="EMBL" id="QGNA01000002">
    <property type="protein sequence ID" value="PWS37459.1"/>
    <property type="molecule type" value="Genomic_DNA"/>
</dbReference>
<feature type="binding site" evidence="11 12">
    <location>
        <begin position="21"/>
        <end position="23"/>
    </location>
    <ligand>
        <name>substrate</name>
    </ligand>
</feature>
<reference evidence="16" key="1">
    <citation type="submission" date="2018-05" db="EMBL/GenBank/DDBJ databases">
        <authorList>
            <person name="Du Z."/>
            <person name="Wang X."/>
        </authorList>
    </citation>
    <scope>NUCLEOTIDE SEQUENCE [LARGE SCALE GENOMIC DNA]</scope>
    <source>
        <strain evidence="16">CQN31</strain>
    </source>
</reference>
<evidence type="ECO:0000256" key="3">
    <source>
        <dbReference type="ARBA" id="ARBA00008982"/>
    </source>
</evidence>
<evidence type="ECO:0000256" key="8">
    <source>
        <dbReference type="ARBA" id="ARBA00022741"/>
    </source>
</evidence>
<organism evidence="15 16">
    <name type="scientific">Falsiroseomonas bella</name>
    <dbReference type="NCBI Taxonomy" id="2184016"/>
    <lineage>
        <taxon>Bacteria</taxon>
        <taxon>Pseudomonadati</taxon>
        <taxon>Pseudomonadota</taxon>
        <taxon>Alphaproteobacteria</taxon>
        <taxon>Acetobacterales</taxon>
        <taxon>Roseomonadaceae</taxon>
        <taxon>Falsiroseomonas</taxon>
    </lineage>
</organism>